<reference evidence="1 2" key="1">
    <citation type="journal article" date="2013" name="Curr. Biol.">
        <title>The Genome of the Foraminiferan Reticulomyxa filosa.</title>
        <authorList>
            <person name="Glockner G."/>
            <person name="Hulsmann N."/>
            <person name="Schleicher M."/>
            <person name="Noegel A.A."/>
            <person name="Eichinger L."/>
            <person name="Gallinger C."/>
            <person name="Pawlowski J."/>
            <person name="Sierra R."/>
            <person name="Euteneuer U."/>
            <person name="Pillet L."/>
            <person name="Moustafa A."/>
            <person name="Platzer M."/>
            <person name="Groth M."/>
            <person name="Szafranski K."/>
            <person name="Schliwa M."/>
        </authorList>
    </citation>
    <scope>NUCLEOTIDE SEQUENCE [LARGE SCALE GENOMIC DNA]</scope>
</reference>
<accession>X6M8F9</accession>
<sequence length="99" mass="11829">MRKSLFHFHQYFFLNSNLSHVKFINSETFASNILKYFIAFLINGKKGKLLGKNKEFSLEQKNCNKLFFLFQKLDLFLEVIVCKSSNEDYICDYTKTFLF</sequence>
<comment type="caution">
    <text evidence="1">The sequence shown here is derived from an EMBL/GenBank/DDBJ whole genome shotgun (WGS) entry which is preliminary data.</text>
</comment>
<name>X6M8F9_RETFI</name>
<evidence type="ECO:0000313" key="2">
    <source>
        <dbReference type="Proteomes" id="UP000023152"/>
    </source>
</evidence>
<dbReference type="Proteomes" id="UP000023152">
    <property type="component" value="Unassembled WGS sequence"/>
</dbReference>
<gene>
    <name evidence="1" type="ORF">RFI_28078</name>
</gene>
<organism evidence="1 2">
    <name type="scientific">Reticulomyxa filosa</name>
    <dbReference type="NCBI Taxonomy" id="46433"/>
    <lineage>
        <taxon>Eukaryota</taxon>
        <taxon>Sar</taxon>
        <taxon>Rhizaria</taxon>
        <taxon>Retaria</taxon>
        <taxon>Foraminifera</taxon>
        <taxon>Monothalamids</taxon>
        <taxon>Reticulomyxidae</taxon>
        <taxon>Reticulomyxa</taxon>
    </lineage>
</organism>
<proteinExistence type="predicted"/>
<dbReference type="AlphaFoldDB" id="X6M8F9"/>
<dbReference type="EMBL" id="ASPP01024155">
    <property type="protein sequence ID" value="ETO09310.1"/>
    <property type="molecule type" value="Genomic_DNA"/>
</dbReference>
<keyword evidence="2" id="KW-1185">Reference proteome</keyword>
<protein>
    <submittedName>
        <fullName evidence="1">Uncharacterized protein</fullName>
    </submittedName>
</protein>
<evidence type="ECO:0000313" key="1">
    <source>
        <dbReference type="EMBL" id="ETO09310.1"/>
    </source>
</evidence>